<protein>
    <submittedName>
        <fullName evidence="1">Uncharacterized protein</fullName>
    </submittedName>
</protein>
<keyword evidence="2" id="KW-1185">Reference proteome</keyword>
<organism evidence="1 2">
    <name type="scientific">Caerostris extrusa</name>
    <name type="common">Bark spider</name>
    <name type="synonym">Caerostris bankana</name>
    <dbReference type="NCBI Taxonomy" id="172846"/>
    <lineage>
        <taxon>Eukaryota</taxon>
        <taxon>Metazoa</taxon>
        <taxon>Ecdysozoa</taxon>
        <taxon>Arthropoda</taxon>
        <taxon>Chelicerata</taxon>
        <taxon>Arachnida</taxon>
        <taxon>Araneae</taxon>
        <taxon>Araneomorphae</taxon>
        <taxon>Entelegynae</taxon>
        <taxon>Araneoidea</taxon>
        <taxon>Araneidae</taxon>
        <taxon>Caerostris</taxon>
    </lineage>
</organism>
<name>A0AAV4U0H6_CAEEX</name>
<evidence type="ECO:0000313" key="1">
    <source>
        <dbReference type="EMBL" id="GIY51242.1"/>
    </source>
</evidence>
<evidence type="ECO:0000313" key="2">
    <source>
        <dbReference type="Proteomes" id="UP001054945"/>
    </source>
</evidence>
<sequence length="91" mass="9938">MDYPLATVVRKKMSISTCHSQCLSCLAPAILFSSAWYHWGRRGLGLTSMGVSHAGRVGRKGGGSHHQRRTLHPFRSSCAEDGFKIDASDCC</sequence>
<accession>A0AAV4U0H6</accession>
<reference evidence="1 2" key="1">
    <citation type="submission" date="2021-06" db="EMBL/GenBank/DDBJ databases">
        <title>Caerostris extrusa draft genome.</title>
        <authorList>
            <person name="Kono N."/>
            <person name="Arakawa K."/>
        </authorList>
    </citation>
    <scope>NUCLEOTIDE SEQUENCE [LARGE SCALE GENOMIC DNA]</scope>
</reference>
<dbReference type="EMBL" id="BPLR01012085">
    <property type="protein sequence ID" value="GIY51242.1"/>
    <property type="molecule type" value="Genomic_DNA"/>
</dbReference>
<gene>
    <name evidence="1" type="ORF">CEXT_261371</name>
</gene>
<dbReference type="Proteomes" id="UP001054945">
    <property type="component" value="Unassembled WGS sequence"/>
</dbReference>
<proteinExistence type="predicted"/>
<comment type="caution">
    <text evidence="1">The sequence shown here is derived from an EMBL/GenBank/DDBJ whole genome shotgun (WGS) entry which is preliminary data.</text>
</comment>
<dbReference type="AlphaFoldDB" id="A0AAV4U0H6"/>